<sequence length="33" mass="3785">NSRHEIADSFLANLERFLNGQALHNQADVQRGY</sequence>
<proteinExistence type="predicted"/>
<comment type="caution">
    <text evidence="1">The sequence shown here is derived from an EMBL/GenBank/DDBJ whole genome shotgun (WGS) entry which is preliminary data.</text>
</comment>
<dbReference type="AlphaFoldDB" id="A0A656JJ55"/>
<protein>
    <submittedName>
        <fullName evidence="1">D-isomer specific 2-hydroxyacid dehydrogenase family protein</fullName>
    </submittedName>
</protein>
<dbReference type="Gene3D" id="3.40.50.720">
    <property type="entry name" value="NAD(P)-binding Rossmann-like Domain"/>
    <property type="match status" value="1"/>
</dbReference>
<evidence type="ECO:0000313" key="2">
    <source>
        <dbReference type="Proteomes" id="UP000018849"/>
    </source>
</evidence>
<feature type="non-terminal residue" evidence="1">
    <location>
        <position position="1"/>
    </location>
</feature>
<dbReference type="EMBL" id="AOKF01003914">
    <property type="protein sequence ID" value="EPN30090.1"/>
    <property type="molecule type" value="Genomic_DNA"/>
</dbReference>
<reference evidence="1 2" key="1">
    <citation type="journal article" date="2013" name="PLoS Pathog.">
        <title>Genomic analysis of the Kiwifruit pathogen Pseudomonas syringae pv. actinidiae provides insight into the origins of an emergent plant disease.</title>
        <authorList>
            <person name="McCann H.C."/>
            <person name="Rikkerink E.H."/>
            <person name="Bertels F."/>
            <person name="Fiers M."/>
            <person name="Lu A."/>
            <person name="Rees-George J."/>
            <person name="Andersen M.T."/>
            <person name="Gleave A.P."/>
            <person name="Haubold B."/>
            <person name="Wohlers M.W."/>
            <person name="Guttman D.S."/>
            <person name="Wang P.W."/>
            <person name="Straub C."/>
            <person name="Vanneste J.L."/>
            <person name="Rainey P.B."/>
            <person name="Templeton M.D."/>
        </authorList>
    </citation>
    <scope>NUCLEOTIDE SEQUENCE [LARGE SCALE GENOMIC DNA]</scope>
    <source>
        <strain evidence="1 2">ICMP 19096</strain>
    </source>
</reference>
<evidence type="ECO:0000313" key="1">
    <source>
        <dbReference type="EMBL" id="EPN30090.1"/>
    </source>
</evidence>
<name>A0A656JJ55_PSESF</name>
<gene>
    <name evidence="1" type="ORF">A245_46118</name>
</gene>
<accession>A0A656JJ55</accession>
<dbReference type="Proteomes" id="UP000018849">
    <property type="component" value="Unassembled WGS sequence"/>
</dbReference>
<organism evidence="1 2">
    <name type="scientific">Pseudomonas syringae pv. actinidiae ICMP 19096</name>
    <dbReference type="NCBI Taxonomy" id="1194405"/>
    <lineage>
        <taxon>Bacteria</taxon>
        <taxon>Pseudomonadati</taxon>
        <taxon>Pseudomonadota</taxon>
        <taxon>Gammaproteobacteria</taxon>
        <taxon>Pseudomonadales</taxon>
        <taxon>Pseudomonadaceae</taxon>
        <taxon>Pseudomonas</taxon>
        <taxon>Pseudomonas syringae</taxon>
    </lineage>
</organism>